<organism evidence="2 3">
    <name type="scientific">Durusdinium trenchii</name>
    <dbReference type="NCBI Taxonomy" id="1381693"/>
    <lineage>
        <taxon>Eukaryota</taxon>
        <taxon>Sar</taxon>
        <taxon>Alveolata</taxon>
        <taxon>Dinophyceae</taxon>
        <taxon>Suessiales</taxon>
        <taxon>Symbiodiniaceae</taxon>
        <taxon>Durusdinium</taxon>
    </lineage>
</organism>
<dbReference type="Gene3D" id="3.40.50.300">
    <property type="entry name" value="P-loop containing nucleotide triphosphate hydrolases"/>
    <property type="match status" value="1"/>
</dbReference>
<dbReference type="Proteomes" id="UP001642484">
    <property type="component" value="Unassembled WGS sequence"/>
</dbReference>
<protein>
    <recommendedName>
        <fullName evidence="1">WW domain-containing protein</fullName>
    </recommendedName>
</protein>
<evidence type="ECO:0000259" key="1">
    <source>
        <dbReference type="PROSITE" id="PS50020"/>
    </source>
</evidence>
<dbReference type="PROSITE" id="PS01159">
    <property type="entry name" value="WW_DOMAIN_1"/>
    <property type="match status" value="1"/>
</dbReference>
<dbReference type="InterPro" id="IPR027417">
    <property type="entry name" value="P-loop_NTPase"/>
</dbReference>
<reference evidence="2 3" key="1">
    <citation type="submission" date="2024-02" db="EMBL/GenBank/DDBJ databases">
        <authorList>
            <person name="Chen Y."/>
            <person name="Shah S."/>
            <person name="Dougan E. K."/>
            <person name="Thang M."/>
            <person name="Chan C."/>
        </authorList>
    </citation>
    <scope>NUCLEOTIDE SEQUENCE [LARGE SCALE GENOMIC DNA]</scope>
</reference>
<proteinExistence type="predicted"/>
<comment type="caution">
    <text evidence="2">The sequence shown here is derived from an EMBL/GenBank/DDBJ whole genome shotgun (WGS) entry which is preliminary data.</text>
</comment>
<feature type="domain" description="WW" evidence="1">
    <location>
        <begin position="251"/>
        <end position="285"/>
    </location>
</feature>
<evidence type="ECO:0000313" key="3">
    <source>
        <dbReference type="Proteomes" id="UP001642484"/>
    </source>
</evidence>
<dbReference type="PANTHER" id="PTHR32004">
    <property type="entry name" value="TRNA LIGASE"/>
    <property type="match status" value="1"/>
</dbReference>
<dbReference type="PANTHER" id="PTHR32004:SF1">
    <property type="entry name" value="TRNA LIGASE"/>
    <property type="match status" value="1"/>
</dbReference>
<name>A0ABP0QSY6_9DINO</name>
<dbReference type="EMBL" id="CAXAMN010024962">
    <property type="protein sequence ID" value="CAK9091410.1"/>
    <property type="molecule type" value="Genomic_DNA"/>
</dbReference>
<dbReference type="PROSITE" id="PS50020">
    <property type="entry name" value="WW_DOMAIN_2"/>
    <property type="match status" value="1"/>
</dbReference>
<accession>A0ABP0QSY6</accession>
<keyword evidence="3" id="KW-1185">Reference proteome</keyword>
<sequence length="300" mass="33626">MLAPPVLSWWPPKCPAASHTALPEPLKTEAFAVGRKTLSLCLVALGGGRFRRSQRSALRSTGAACVVVSGLPGSGKSTLCRLLCAAFEASAWVNQDQFSGSVRTKDLFLRAVESSLEDALQQSTALVCIDKVNLQKVHRREILDRAEEVGWKEKGGLLLLCELSSDMMHCKSRIEGRGVAHRSLYPRQDLQVILQRHSRQSQPLDEEELEAFHKRVTIDAKTEAVDKAFQVITTLRLLGWAPRLRPLGIAQPEAQEWVKFPKVDQRPTFYWNRRTEQSRWSLPSGLEAAWQGAPDEHRPF</sequence>
<evidence type="ECO:0000313" key="2">
    <source>
        <dbReference type="EMBL" id="CAK9091410.1"/>
    </source>
</evidence>
<dbReference type="InterPro" id="IPR001202">
    <property type="entry name" value="WW_dom"/>
</dbReference>
<dbReference type="SUPFAM" id="SSF52540">
    <property type="entry name" value="P-loop containing nucleoside triphosphate hydrolases"/>
    <property type="match status" value="1"/>
</dbReference>
<gene>
    <name evidence="2" type="ORF">CCMP2556_LOCUS43834</name>
</gene>